<dbReference type="SUPFAM" id="SSF54826">
    <property type="entry name" value="Enolase N-terminal domain-like"/>
    <property type="match status" value="1"/>
</dbReference>
<sequence length="355" mass="39018">MKIVNVNVHKHDMKLKAPWAIAGRVTESVQNIFVEIQSNQDIKGIGAGAPAPDVTGENFTAAYNNLQSMAEKMIGWDIGNETHVLERLQSDLKHFPAVRAAIDMALFDLLAKSEKTSLVGRLGQVHQSFPTSITIGVASLEQTVKDAKNHLRQGFQILKLKIGENVNEDIDKVFALSELNSGSPLIRVDANQGYSIADLEKFYDQTSHLGLELIEQPLPRDQIKEMLYFPEELRAICVADESLHSPADAIRLTDKIKPFGVFNIKLMKSGGIYPALKIAKIAENEGIKLMWGCMDESKISIAAALHAALASSATEYLDLDGHFDLKWDLISGGYICDNGVMTTNNKPGLGVYNET</sequence>
<dbReference type="SFLD" id="SFLDG00180">
    <property type="entry name" value="muconate_cycloisomerase"/>
    <property type="match status" value="1"/>
</dbReference>
<accession>A0A381W5A3</accession>
<evidence type="ECO:0000256" key="2">
    <source>
        <dbReference type="ARBA" id="ARBA00008031"/>
    </source>
</evidence>
<dbReference type="Gene3D" id="3.30.390.10">
    <property type="entry name" value="Enolase-like, N-terminal domain"/>
    <property type="match status" value="1"/>
</dbReference>
<evidence type="ECO:0000256" key="3">
    <source>
        <dbReference type="ARBA" id="ARBA00022723"/>
    </source>
</evidence>
<dbReference type="PANTHER" id="PTHR48073">
    <property type="entry name" value="O-SUCCINYLBENZOATE SYNTHASE-RELATED"/>
    <property type="match status" value="1"/>
</dbReference>
<dbReference type="EMBL" id="UINC01010751">
    <property type="protein sequence ID" value="SVA47716.1"/>
    <property type="molecule type" value="Genomic_DNA"/>
</dbReference>
<dbReference type="PANTHER" id="PTHR48073:SF2">
    <property type="entry name" value="O-SUCCINYLBENZOATE SYNTHASE"/>
    <property type="match status" value="1"/>
</dbReference>
<evidence type="ECO:0000256" key="5">
    <source>
        <dbReference type="ARBA" id="ARBA00023235"/>
    </source>
</evidence>
<evidence type="ECO:0000256" key="4">
    <source>
        <dbReference type="ARBA" id="ARBA00022842"/>
    </source>
</evidence>
<dbReference type="SUPFAM" id="SSF51604">
    <property type="entry name" value="Enolase C-terminal domain-like"/>
    <property type="match status" value="1"/>
</dbReference>
<keyword evidence="3" id="KW-0479">Metal-binding</keyword>
<dbReference type="InterPro" id="IPR029017">
    <property type="entry name" value="Enolase-like_N"/>
</dbReference>
<dbReference type="AlphaFoldDB" id="A0A381W5A3"/>
<dbReference type="SFLD" id="SFLDF00009">
    <property type="entry name" value="o-succinylbenzoate_synthase"/>
    <property type="match status" value="1"/>
</dbReference>
<dbReference type="Pfam" id="PF13378">
    <property type="entry name" value="MR_MLE_C"/>
    <property type="match status" value="1"/>
</dbReference>
<dbReference type="SFLD" id="SFLDS00001">
    <property type="entry name" value="Enolase"/>
    <property type="match status" value="1"/>
</dbReference>
<organism evidence="7">
    <name type="scientific">marine metagenome</name>
    <dbReference type="NCBI Taxonomy" id="408172"/>
    <lineage>
        <taxon>unclassified sequences</taxon>
        <taxon>metagenomes</taxon>
        <taxon>ecological metagenomes</taxon>
    </lineage>
</organism>
<evidence type="ECO:0000313" key="7">
    <source>
        <dbReference type="EMBL" id="SVA47716.1"/>
    </source>
</evidence>
<keyword evidence="4" id="KW-0460">Magnesium</keyword>
<dbReference type="GO" id="GO:0046872">
    <property type="term" value="F:metal ion binding"/>
    <property type="evidence" value="ECO:0007669"/>
    <property type="project" value="UniProtKB-KW"/>
</dbReference>
<evidence type="ECO:0000256" key="1">
    <source>
        <dbReference type="ARBA" id="ARBA00001946"/>
    </source>
</evidence>
<feature type="domain" description="Mandelate racemase/muconate lactonizing enzyme C-terminal" evidence="6">
    <location>
        <begin position="140"/>
        <end position="236"/>
    </location>
</feature>
<gene>
    <name evidence="7" type="ORF">METZ01_LOCUS100570</name>
</gene>
<dbReference type="InterPro" id="IPR036849">
    <property type="entry name" value="Enolase-like_C_sf"/>
</dbReference>
<dbReference type="InterPro" id="IPR013341">
    <property type="entry name" value="Mandelate_racemase_N_dom"/>
</dbReference>
<dbReference type="Pfam" id="PF02746">
    <property type="entry name" value="MR_MLE_N"/>
    <property type="match status" value="1"/>
</dbReference>
<dbReference type="GO" id="GO:0016855">
    <property type="term" value="F:racemase and epimerase activity, acting on amino acids and derivatives"/>
    <property type="evidence" value="ECO:0007669"/>
    <property type="project" value="InterPro"/>
</dbReference>
<dbReference type="SMART" id="SM00922">
    <property type="entry name" value="MR_MLE"/>
    <property type="match status" value="1"/>
</dbReference>
<dbReference type="InterPro" id="IPR013342">
    <property type="entry name" value="Mandelate_racemase_C"/>
</dbReference>
<dbReference type="InterPro" id="IPR034603">
    <property type="entry name" value="Dipeptide_epimerase"/>
</dbReference>
<proteinExistence type="inferred from homology"/>
<dbReference type="FunFam" id="3.30.390.10:FF:000009">
    <property type="entry name" value="Hydrophobic dipeptide epimerase"/>
    <property type="match status" value="1"/>
</dbReference>
<dbReference type="InterPro" id="IPR029065">
    <property type="entry name" value="Enolase_C-like"/>
</dbReference>
<dbReference type="CDD" id="cd03319">
    <property type="entry name" value="L-Ala-DL-Glu_epimerase"/>
    <property type="match status" value="1"/>
</dbReference>
<name>A0A381W5A3_9ZZZZ</name>
<comment type="similarity">
    <text evidence="2">Belongs to the mandelate racemase/muconate lactonizing enzyme family.</text>
</comment>
<reference evidence="7" key="1">
    <citation type="submission" date="2018-05" db="EMBL/GenBank/DDBJ databases">
        <authorList>
            <person name="Lanie J.A."/>
            <person name="Ng W.-L."/>
            <person name="Kazmierczak K.M."/>
            <person name="Andrzejewski T.M."/>
            <person name="Davidsen T.M."/>
            <person name="Wayne K.J."/>
            <person name="Tettelin H."/>
            <person name="Glass J.I."/>
            <person name="Rusch D."/>
            <person name="Podicherti R."/>
            <person name="Tsui H.-C.T."/>
            <person name="Winkler M.E."/>
        </authorList>
    </citation>
    <scope>NUCLEOTIDE SEQUENCE</scope>
</reference>
<keyword evidence="5" id="KW-0413">Isomerase</keyword>
<protein>
    <recommendedName>
        <fullName evidence="6">Mandelate racemase/muconate lactonizing enzyme C-terminal domain-containing protein</fullName>
    </recommendedName>
</protein>
<evidence type="ECO:0000259" key="6">
    <source>
        <dbReference type="SMART" id="SM00922"/>
    </source>
</evidence>
<dbReference type="Gene3D" id="3.20.20.120">
    <property type="entry name" value="Enolase-like C-terminal domain"/>
    <property type="match status" value="1"/>
</dbReference>
<comment type="cofactor">
    <cofactor evidence="1">
        <name>Mg(2+)</name>
        <dbReference type="ChEBI" id="CHEBI:18420"/>
    </cofactor>
</comment>